<evidence type="ECO:0000313" key="6">
    <source>
        <dbReference type="EMBL" id="NFA44430.1"/>
    </source>
</evidence>
<dbReference type="EMBL" id="SWVK01000010">
    <property type="protein sequence ID" value="NFN35240.1"/>
    <property type="molecule type" value="Genomic_DNA"/>
</dbReference>
<evidence type="ECO:0000256" key="3">
    <source>
        <dbReference type="ARBA" id="ARBA00023163"/>
    </source>
</evidence>
<name>A0A0C2N754_CLOBO</name>
<keyword evidence="1" id="KW-0805">Transcription regulation</keyword>
<dbReference type="SMART" id="SM00419">
    <property type="entry name" value="HTH_CRP"/>
    <property type="match status" value="1"/>
</dbReference>
<dbReference type="RefSeq" id="WP_012451088.1">
    <property type="nucleotide sequence ID" value="NZ_CP010520.1"/>
</dbReference>
<dbReference type="GO" id="GO:0003700">
    <property type="term" value="F:DNA-binding transcription factor activity"/>
    <property type="evidence" value="ECO:0007669"/>
    <property type="project" value="TreeGrafter"/>
</dbReference>
<protein>
    <submittedName>
        <fullName evidence="7">Crp/Fnr family transcriptional regulator</fullName>
    </submittedName>
</protein>
<reference evidence="6 9" key="1">
    <citation type="submission" date="2019-02" db="EMBL/GenBank/DDBJ databases">
        <title>Genome sequencing of Clostridium botulinum clinical isolates.</title>
        <authorList>
            <person name="Brunt J."/>
            <person name="Van Vliet A.H.M."/>
            <person name="Stringer S.C."/>
            <person name="Grant K.A."/>
            <person name="Carter A.C."/>
            <person name="Peck M.W."/>
        </authorList>
    </citation>
    <scope>NUCLEOTIDE SEQUENCE [LARGE SCALE GENOMIC DNA]</scope>
    <source>
        <strain evidence="6 9">H113700579</strain>
    </source>
</reference>
<evidence type="ECO:0000313" key="10">
    <source>
        <dbReference type="Proteomes" id="UP000473681"/>
    </source>
</evidence>
<accession>A0A0C2N754</accession>
<dbReference type="GO" id="GO:0005829">
    <property type="term" value="C:cytosol"/>
    <property type="evidence" value="ECO:0007669"/>
    <property type="project" value="TreeGrafter"/>
</dbReference>
<gene>
    <name evidence="6" type="ORF">EXM65_18170</name>
    <name evidence="7" type="ORF">FC774_16730</name>
    <name evidence="8" type="ORF">FDB51_08850</name>
</gene>
<comment type="caution">
    <text evidence="7">The sequence shown here is derived from an EMBL/GenBank/DDBJ whole genome shotgun (WGS) entry which is preliminary data.</text>
</comment>
<dbReference type="Proteomes" id="UP000472355">
    <property type="component" value="Unassembled WGS sequence"/>
</dbReference>
<reference evidence="10 11" key="2">
    <citation type="submission" date="2019-04" db="EMBL/GenBank/DDBJ databases">
        <title>Genome sequencing of Clostridium botulinum Groups I-IV and Clostridium butyricum.</title>
        <authorList>
            <person name="Brunt J."/>
            <person name="Van Vliet A.H.M."/>
            <person name="Stringer S.C."/>
            <person name="Carter A.T."/>
            <person name="Peck M.W."/>
        </authorList>
    </citation>
    <scope>NUCLEOTIDE SEQUENCE [LARGE SCALE GENOMIC DNA]</scope>
    <source>
        <strain evidence="7 11">1605</strain>
        <strain evidence="8 10">CB-K-33E</strain>
    </source>
</reference>
<dbReference type="InterPro" id="IPR036390">
    <property type="entry name" value="WH_DNA-bd_sf"/>
</dbReference>
<dbReference type="OrthoDB" id="3176638at2"/>
<dbReference type="InterPro" id="IPR014710">
    <property type="entry name" value="RmlC-like_jellyroll"/>
</dbReference>
<dbReference type="GO" id="GO:0003677">
    <property type="term" value="F:DNA binding"/>
    <property type="evidence" value="ECO:0007669"/>
    <property type="project" value="UniProtKB-KW"/>
</dbReference>
<dbReference type="Proteomes" id="UP000473681">
    <property type="component" value="Unassembled WGS sequence"/>
</dbReference>
<dbReference type="Proteomes" id="UP000476820">
    <property type="component" value="Unassembled WGS sequence"/>
</dbReference>
<dbReference type="InterPro" id="IPR012318">
    <property type="entry name" value="HTH_CRP"/>
</dbReference>
<dbReference type="AlphaFoldDB" id="A0A0C2N754"/>
<evidence type="ECO:0000313" key="11">
    <source>
        <dbReference type="Proteomes" id="UP000476820"/>
    </source>
</evidence>
<evidence type="ECO:0000313" key="8">
    <source>
        <dbReference type="EMBL" id="NFN35240.1"/>
    </source>
</evidence>
<evidence type="ECO:0000259" key="5">
    <source>
        <dbReference type="PROSITE" id="PS51063"/>
    </source>
</evidence>
<dbReference type="EMBL" id="SWOV01000073">
    <property type="protein sequence ID" value="NFF89476.1"/>
    <property type="molecule type" value="Genomic_DNA"/>
</dbReference>
<dbReference type="InterPro" id="IPR000595">
    <property type="entry name" value="cNMP-bd_dom"/>
</dbReference>
<dbReference type="InterPro" id="IPR050397">
    <property type="entry name" value="Env_Response_Regulators"/>
</dbReference>
<dbReference type="PANTHER" id="PTHR24567:SF58">
    <property type="entry name" value="CYCLIC AMP-BINDING REGULATORY PROTEIN"/>
    <property type="match status" value="1"/>
</dbReference>
<evidence type="ECO:0000256" key="1">
    <source>
        <dbReference type="ARBA" id="ARBA00023015"/>
    </source>
</evidence>
<keyword evidence="3" id="KW-0804">Transcription</keyword>
<organism evidence="7 11">
    <name type="scientific">Clostridium botulinum</name>
    <dbReference type="NCBI Taxonomy" id="1491"/>
    <lineage>
        <taxon>Bacteria</taxon>
        <taxon>Bacillati</taxon>
        <taxon>Bacillota</taxon>
        <taxon>Clostridia</taxon>
        <taxon>Eubacteriales</taxon>
        <taxon>Clostridiaceae</taxon>
        <taxon>Clostridium</taxon>
    </lineage>
</organism>
<dbReference type="Gene3D" id="2.60.120.10">
    <property type="entry name" value="Jelly Rolls"/>
    <property type="match status" value="1"/>
</dbReference>
<dbReference type="EMBL" id="SGKU01000083">
    <property type="protein sequence ID" value="NFA44430.1"/>
    <property type="molecule type" value="Genomic_DNA"/>
</dbReference>
<evidence type="ECO:0000259" key="4">
    <source>
        <dbReference type="PROSITE" id="PS50042"/>
    </source>
</evidence>
<evidence type="ECO:0000313" key="9">
    <source>
        <dbReference type="Proteomes" id="UP000472355"/>
    </source>
</evidence>
<dbReference type="Pfam" id="PF13545">
    <property type="entry name" value="HTH_Crp_2"/>
    <property type="match status" value="1"/>
</dbReference>
<feature type="domain" description="HTH crp-type" evidence="5">
    <location>
        <begin position="150"/>
        <end position="218"/>
    </location>
</feature>
<dbReference type="PROSITE" id="PS51063">
    <property type="entry name" value="HTH_CRP_2"/>
    <property type="match status" value="1"/>
</dbReference>
<dbReference type="InterPro" id="IPR018490">
    <property type="entry name" value="cNMP-bd_dom_sf"/>
</dbReference>
<dbReference type="PANTHER" id="PTHR24567">
    <property type="entry name" value="CRP FAMILY TRANSCRIPTIONAL REGULATORY PROTEIN"/>
    <property type="match status" value="1"/>
</dbReference>
<dbReference type="SUPFAM" id="SSF51206">
    <property type="entry name" value="cAMP-binding domain-like"/>
    <property type="match status" value="1"/>
</dbReference>
<dbReference type="CDD" id="cd00038">
    <property type="entry name" value="CAP_ED"/>
    <property type="match status" value="1"/>
</dbReference>
<keyword evidence="2" id="KW-0238">DNA-binding</keyword>
<dbReference type="SMART" id="SM00100">
    <property type="entry name" value="cNMP"/>
    <property type="match status" value="1"/>
</dbReference>
<feature type="domain" description="Cyclic nucleotide-binding" evidence="4">
    <location>
        <begin position="13"/>
        <end position="115"/>
    </location>
</feature>
<dbReference type="PROSITE" id="PS50042">
    <property type="entry name" value="CNMP_BINDING_3"/>
    <property type="match status" value="1"/>
</dbReference>
<evidence type="ECO:0000256" key="2">
    <source>
        <dbReference type="ARBA" id="ARBA00023125"/>
    </source>
</evidence>
<proteinExistence type="predicted"/>
<evidence type="ECO:0000313" key="7">
    <source>
        <dbReference type="EMBL" id="NFF89476.1"/>
    </source>
</evidence>
<dbReference type="SUPFAM" id="SSF46785">
    <property type="entry name" value="Winged helix' DNA-binding domain"/>
    <property type="match status" value="1"/>
</dbReference>
<sequence>MKDLINKLTKNNLFQGLNEEEINYVISDKNYFIKSYKKGEIIASEDDECSSLGIILDGMVEIQKIYLSGKYIVLKRLSNNQVFGEALIFSKKNTYPSTIVAFEDCSILYMKRKTIINSCLENEKLLENFMSILSNKVLMLNSKIKNISFKSIKHKVINFILELSKKQNSIYVNLKESKKEIASNLGIPRPSLSRELMNLRDLKYIEFDKNTIKILDLEKLEEELFN</sequence>
<dbReference type="Pfam" id="PF00027">
    <property type="entry name" value="cNMP_binding"/>
    <property type="match status" value="1"/>
</dbReference>